<comment type="function">
    <text evidence="4">Component of the eukaryotic translation initiation factor 3 (eIF-3) complex, which is involved in protein synthesis of a specialized repertoire of mRNAs and, together with other initiation factors, stimulates binding of mRNA and methionyl-tRNAi to the 40S ribosome. The eIF-3 complex specifically targets and initiates translation of a subset of mRNAs involved in cell proliferation.</text>
</comment>
<keyword evidence="2 4" id="KW-0396">Initiation factor</keyword>
<dbReference type="AlphaFoldDB" id="A0AAD7UB05"/>
<keyword evidence="1 4" id="KW-0963">Cytoplasm</keyword>
<dbReference type="GO" id="GO:0016282">
    <property type="term" value="C:eukaryotic 43S preinitiation complex"/>
    <property type="evidence" value="ECO:0007669"/>
    <property type="project" value="UniProtKB-UniRule"/>
</dbReference>
<accession>A0AAD7UB05</accession>
<dbReference type="Proteomes" id="UP001230188">
    <property type="component" value="Unassembled WGS sequence"/>
</dbReference>
<dbReference type="GO" id="GO:0003743">
    <property type="term" value="F:translation initiation factor activity"/>
    <property type="evidence" value="ECO:0007669"/>
    <property type="project" value="UniProtKB-UniRule"/>
</dbReference>
<dbReference type="GO" id="GO:0033290">
    <property type="term" value="C:eukaryotic 48S preinitiation complex"/>
    <property type="evidence" value="ECO:0007669"/>
    <property type="project" value="UniProtKB-UniRule"/>
</dbReference>
<dbReference type="Pfam" id="PF10255">
    <property type="entry name" value="Paf67"/>
    <property type="match status" value="1"/>
</dbReference>
<evidence type="ECO:0000256" key="2">
    <source>
        <dbReference type="ARBA" id="ARBA00022540"/>
    </source>
</evidence>
<name>A0AAD7UB05_9STRA</name>
<feature type="region of interest" description="Disordered" evidence="5">
    <location>
        <begin position="510"/>
        <end position="545"/>
    </location>
</feature>
<dbReference type="GO" id="GO:0001732">
    <property type="term" value="P:formation of cytoplasmic translation initiation complex"/>
    <property type="evidence" value="ECO:0007669"/>
    <property type="project" value="UniProtKB-UniRule"/>
</dbReference>
<dbReference type="InterPro" id="IPR019382">
    <property type="entry name" value="eIF3l"/>
</dbReference>
<sequence>MDSDSFLVNSQMKDFCFDLHDATRRSHIVEDIKRLYDVELRELSDKYCDKQPWPQAEAIAPQCLGLDGRPDEFFLTIYTEMAYRHLFAKLKPSLEDRLRAWENYCALFDGLLRAGDVETTLTPQWIFDILHEFVYQFQSFCQYRTMPRTIDERQVLEANRSAWSVSAVYSYLHGIVAVSKIGGGQAPSVLHAHAGYFAVAVASRLDCLLCDYEGAVRVLDRIPGLDNDLFAEVFACRLHVYYHLGFALLMLRKYVEAARVLDAIVAQLARIHKAGGGNFARGGLPPNAPPAEQVQKIFDRILALLTVTVGLAPSGAYRVDDISTQYMKDKHADKLAQMDRGDASVFETLLTSACPKVVVPAVPDYPNLDPVLTAEGLAAAAAQTPTTAKPANPKGASHDAYDLQIRLFTQEVDRQCTLSKIRSYLKLYTSIEVDKLARFNDVHDAADFRALLAGLKHKIPADTTVHFYVDKDMIYVDEPTSSYGDQPPENFFMDHIHKYDVNIQALLDGSPIPKKERDHHQHRNHHHHQQQHHHGPQDIIPSLAY</sequence>
<feature type="compositionally biased region" description="Basic residues" evidence="5">
    <location>
        <begin position="520"/>
        <end position="534"/>
    </location>
</feature>
<evidence type="ECO:0000256" key="3">
    <source>
        <dbReference type="ARBA" id="ARBA00022917"/>
    </source>
</evidence>
<evidence type="ECO:0000256" key="1">
    <source>
        <dbReference type="ARBA" id="ARBA00022490"/>
    </source>
</evidence>
<comment type="caution">
    <text evidence="6">The sequence shown here is derived from an EMBL/GenBank/DDBJ whole genome shotgun (WGS) entry which is preliminary data.</text>
</comment>
<evidence type="ECO:0000256" key="5">
    <source>
        <dbReference type="SAM" id="MobiDB-lite"/>
    </source>
</evidence>
<dbReference type="EMBL" id="JAQMWT010000484">
    <property type="protein sequence ID" value="KAJ8600667.1"/>
    <property type="molecule type" value="Genomic_DNA"/>
</dbReference>
<reference evidence="6" key="1">
    <citation type="submission" date="2023-01" db="EMBL/GenBank/DDBJ databases">
        <title>Metagenome sequencing of chrysophaentin producing Chrysophaeum taylorii.</title>
        <authorList>
            <person name="Davison J."/>
            <person name="Bewley C."/>
        </authorList>
    </citation>
    <scope>NUCLEOTIDE SEQUENCE</scope>
    <source>
        <strain evidence="6">NIES-1699</strain>
    </source>
</reference>
<evidence type="ECO:0000256" key="4">
    <source>
        <dbReference type="HAMAP-Rule" id="MF_03011"/>
    </source>
</evidence>
<organism evidence="6 7">
    <name type="scientific">Chrysophaeum taylorii</name>
    <dbReference type="NCBI Taxonomy" id="2483200"/>
    <lineage>
        <taxon>Eukaryota</taxon>
        <taxon>Sar</taxon>
        <taxon>Stramenopiles</taxon>
        <taxon>Ochrophyta</taxon>
        <taxon>Pelagophyceae</taxon>
        <taxon>Pelagomonadales</taxon>
        <taxon>Pelagomonadaceae</taxon>
        <taxon>Chrysophaeum</taxon>
    </lineage>
</organism>
<gene>
    <name evidence="6" type="ORF">CTAYLR_007435</name>
</gene>
<keyword evidence="7" id="KW-1185">Reference proteome</keyword>
<evidence type="ECO:0000313" key="6">
    <source>
        <dbReference type="EMBL" id="KAJ8600667.1"/>
    </source>
</evidence>
<protein>
    <recommendedName>
        <fullName evidence="4">Eukaryotic translation initiation factor 3 subunit L</fullName>
        <shortName evidence="4">eIF3l</shortName>
    </recommendedName>
</protein>
<comment type="subcellular location">
    <subcellularLocation>
        <location evidence="4">Cytoplasm</location>
    </subcellularLocation>
</comment>
<comment type="subunit">
    <text evidence="4">Component of the eukaryotic translation initiation factor 3 (eIF-3) complex.</text>
</comment>
<dbReference type="HAMAP" id="MF_03011">
    <property type="entry name" value="eIF3l"/>
    <property type="match status" value="1"/>
</dbReference>
<proteinExistence type="inferred from homology"/>
<dbReference type="PANTHER" id="PTHR13242">
    <property type="entry name" value="EUKARYOTIC TRANSLATION INITIATION FACTOR 3"/>
    <property type="match status" value="1"/>
</dbReference>
<keyword evidence="3 4" id="KW-0648">Protein biosynthesis</keyword>
<evidence type="ECO:0000313" key="7">
    <source>
        <dbReference type="Proteomes" id="UP001230188"/>
    </source>
</evidence>
<comment type="similarity">
    <text evidence="4">Belongs to the eIF-3 subunit L family.</text>
</comment>
<dbReference type="GO" id="GO:0005852">
    <property type="term" value="C:eukaryotic translation initiation factor 3 complex"/>
    <property type="evidence" value="ECO:0007669"/>
    <property type="project" value="UniProtKB-UniRule"/>
</dbReference>
<dbReference type="PANTHER" id="PTHR13242:SF0">
    <property type="entry name" value="EUKARYOTIC TRANSLATION INITIATION FACTOR 3 SUBUNIT L"/>
    <property type="match status" value="1"/>
</dbReference>